<keyword evidence="5" id="KW-0378">Hydrolase</keyword>
<feature type="signal peptide" evidence="3">
    <location>
        <begin position="1"/>
        <end position="39"/>
    </location>
</feature>
<evidence type="ECO:0000256" key="1">
    <source>
        <dbReference type="ARBA" id="ARBA00023157"/>
    </source>
</evidence>
<evidence type="ECO:0000256" key="2">
    <source>
        <dbReference type="ARBA" id="ARBA00024195"/>
    </source>
</evidence>
<keyword evidence="3" id="KW-0732">Signal</keyword>
<dbReference type="PANTHER" id="PTHR24256">
    <property type="entry name" value="TRYPTASE-RELATED"/>
    <property type="match status" value="1"/>
</dbReference>
<feature type="domain" description="Peptidase S1" evidence="4">
    <location>
        <begin position="32"/>
        <end position="276"/>
    </location>
</feature>
<dbReference type="AlphaFoldDB" id="A0A0J9RTT8"/>
<reference evidence="5" key="2">
    <citation type="submission" date="2014-06" db="EMBL/GenBank/DDBJ databases">
        <authorList>
            <person name="Hu T."/>
            <person name="Eisen M.B."/>
            <person name="Thornton K.R."/>
            <person name="Andolfatto P."/>
        </authorList>
    </citation>
    <scope>NUCLEOTIDE SEQUENCE</scope>
    <source>
        <strain evidence="5">W501</strain>
    </source>
</reference>
<dbReference type="EMBL" id="CM002912">
    <property type="protein sequence ID" value="KMY99037.1"/>
    <property type="molecule type" value="Genomic_DNA"/>
</dbReference>
<dbReference type="InterPro" id="IPR001254">
    <property type="entry name" value="Trypsin_dom"/>
</dbReference>
<dbReference type="InterPro" id="IPR001314">
    <property type="entry name" value="Peptidase_S1A"/>
</dbReference>
<accession>A0A0J9RTT8</accession>
<comment type="similarity">
    <text evidence="2">Belongs to the peptidase S1 family. CLIP subfamily.</text>
</comment>
<keyword evidence="1" id="KW-1015">Disulfide bond</keyword>
<dbReference type="InterPro" id="IPR009003">
    <property type="entry name" value="Peptidase_S1_PA"/>
</dbReference>
<reference evidence="5" key="3">
    <citation type="submission" date="2015-04" db="EMBL/GenBank/DDBJ databases">
        <authorList>
            <consortium name="FlyBase"/>
        </authorList>
    </citation>
    <scope>NUCLEOTIDE SEQUENCE</scope>
    <source>
        <strain evidence="5">W501</strain>
    </source>
</reference>
<evidence type="ECO:0000259" key="4">
    <source>
        <dbReference type="PROSITE" id="PS50240"/>
    </source>
</evidence>
<reference evidence="5" key="1">
    <citation type="journal article" date="2013" name="Genome Res.">
        <title>A second-generation assembly of the Drosophila simulans genome provides new insights into patterns of lineage-specific divergence.</title>
        <authorList>
            <person name="Hu T.T."/>
            <person name="Eisen M.B."/>
            <person name="Thornton K.R."/>
            <person name="Andolfatto P."/>
        </authorList>
    </citation>
    <scope>NUCLEOTIDE SEQUENCE [LARGE SCALE GENOMIC DNA]</scope>
    <source>
        <strain evidence="5">W501</strain>
    </source>
</reference>
<evidence type="ECO:0000256" key="3">
    <source>
        <dbReference type="SAM" id="SignalP"/>
    </source>
</evidence>
<dbReference type="Bgee" id="FBgn0189492">
    <property type="expression patterns" value="Expressed in male reproductive system and 1 other cell type or tissue"/>
</dbReference>
<dbReference type="OrthoDB" id="7726766at2759"/>
<dbReference type="KEGG" id="dsi:Dsimw501_GD17946"/>
<dbReference type="PRINTS" id="PR00722">
    <property type="entry name" value="CHYMOTRYPSIN"/>
</dbReference>
<proteinExistence type="inferred from homology"/>
<dbReference type="Pfam" id="PF00089">
    <property type="entry name" value="Trypsin"/>
    <property type="match status" value="2"/>
</dbReference>
<dbReference type="SMART" id="SM00020">
    <property type="entry name" value="Tryp_SPc"/>
    <property type="match status" value="1"/>
</dbReference>
<dbReference type="Gene3D" id="2.40.10.10">
    <property type="entry name" value="Trypsin-like serine proteases"/>
    <property type="match status" value="4"/>
</dbReference>
<dbReference type="SUPFAM" id="SSF50494">
    <property type="entry name" value="Trypsin-like serine proteases"/>
    <property type="match status" value="2"/>
</dbReference>
<organism evidence="5">
    <name type="scientific">Drosophila simulans</name>
    <name type="common">Fruit fly</name>
    <dbReference type="NCBI Taxonomy" id="7240"/>
    <lineage>
        <taxon>Eukaryota</taxon>
        <taxon>Metazoa</taxon>
        <taxon>Ecdysozoa</taxon>
        <taxon>Arthropoda</taxon>
        <taxon>Hexapoda</taxon>
        <taxon>Insecta</taxon>
        <taxon>Pterygota</taxon>
        <taxon>Neoptera</taxon>
        <taxon>Endopterygota</taxon>
        <taxon>Diptera</taxon>
        <taxon>Brachycera</taxon>
        <taxon>Muscomorpha</taxon>
        <taxon>Ephydroidea</taxon>
        <taxon>Drosophilidae</taxon>
        <taxon>Drosophila</taxon>
        <taxon>Sophophora</taxon>
    </lineage>
</organism>
<feature type="chain" id="PRO_5005321695" description="Peptidase S1 domain-containing protein" evidence="3">
    <location>
        <begin position="40"/>
        <end position="530"/>
    </location>
</feature>
<dbReference type="Proteomes" id="UP000035880">
    <property type="component" value="Chromosome 3L"/>
</dbReference>
<evidence type="ECO:0000313" key="5">
    <source>
        <dbReference type="EMBL" id="KMY99037.1"/>
    </source>
</evidence>
<dbReference type="GO" id="GO:0006508">
    <property type="term" value="P:proteolysis"/>
    <property type="evidence" value="ECO:0007669"/>
    <property type="project" value="InterPro"/>
</dbReference>
<gene>
    <name evidence="5" type="primary">Dsim\GD17946</name>
    <name evidence="5" type="ORF">Dsimw501_GD17946</name>
</gene>
<dbReference type="InterPro" id="IPR051487">
    <property type="entry name" value="Ser/Thr_Proteases_Immune/Dev"/>
</dbReference>
<sequence length="530" mass="58641">MKEPVSHFMFHSFCATRRMQSSLAWISLFTLLLGHQVSAKLLDESCGNSKELSRAGLQAAAWMTAVSNATHFLCGGTLIHKRIVLTAARCIDQQVNLFVELGAYNIPDADTMNSRIPVSTAIVHRLFSKSPIQNDIGLLKLSYSVVFSDDIHSMCIIMDKSIMSSVQAIQTFKAFAWAPKSRGLESENLHALIFHRLNQSECNINRSLNQICAGGSDGETSGLYYGNPLTKSVTIAGTIKREVQIGIASYKNPNRKGTVVFTDITSHVDWIAANVERLSLENSVQNADISTGNSNAGSLSNPDIWLYKDCGGDTTTSLQMGLVIGINFNAHGVFITENFVITIARGLPEKVYVLLLETNKTISNRLPVDSIIRHDNFSGYHKHDIALLKLKQPVTLGNYFSEGIKPICMLQMLSHQLEAESSASLTRLVPEISENRLLITEHTVELISHGECVKQINAEIEQNQVCVADSTGKTNPNYLRGEVLGKILMYSAKKWVALFGILSYSTSNVHVYTNVMRYTNWIEQTVKSYS</sequence>
<dbReference type="FunFam" id="2.40.10.10:FF:000068">
    <property type="entry name" value="transmembrane protease serine 2"/>
    <property type="match status" value="1"/>
</dbReference>
<feature type="domain" description="Peptidase S1" evidence="4">
    <location>
        <begin position="289"/>
        <end position="527"/>
    </location>
</feature>
<dbReference type="PROSITE" id="PS50240">
    <property type="entry name" value="TRYPSIN_DOM"/>
    <property type="match status" value="2"/>
</dbReference>
<dbReference type="GO" id="GO:0004252">
    <property type="term" value="F:serine-type endopeptidase activity"/>
    <property type="evidence" value="ECO:0007669"/>
    <property type="project" value="InterPro"/>
</dbReference>
<name>A0A0J9RTT8_DROSI</name>
<protein>
    <recommendedName>
        <fullName evidence="4">Peptidase S1 domain-containing protein</fullName>
    </recommendedName>
</protein>
<dbReference type="InterPro" id="IPR043504">
    <property type="entry name" value="Peptidase_S1_PA_chymotrypsin"/>
</dbReference>